<protein>
    <submittedName>
        <fullName evidence="2">Uncharacterized protein</fullName>
    </submittedName>
</protein>
<gene>
    <name evidence="2" type="ORF">CAL65_13025</name>
</gene>
<dbReference type="Gene3D" id="2.60.200.60">
    <property type="match status" value="1"/>
</dbReference>
<name>A0A3E0WTU5_9GAMM</name>
<dbReference type="Proteomes" id="UP000256763">
    <property type="component" value="Unassembled WGS sequence"/>
</dbReference>
<feature type="compositionally biased region" description="Pro residues" evidence="1">
    <location>
        <begin position="123"/>
        <end position="137"/>
    </location>
</feature>
<proteinExistence type="predicted"/>
<dbReference type="AlphaFoldDB" id="A0A3E0WTU5"/>
<feature type="region of interest" description="Disordered" evidence="1">
    <location>
        <begin position="114"/>
        <end position="179"/>
    </location>
</feature>
<keyword evidence="3" id="KW-1185">Reference proteome</keyword>
<dbReference type="EMBL" id="NFZW01000012">
    <property type="protein sequence ID" value="RFA35396.1"/>
    <property type="molecule type" value="Genomic_DNA"/>
</dbReference>
<dbReference type="CDD" id="cd14740">
    <property type="entry name" value="PAAR_4"/>
    <property type="match status" value="1"/>
</dbReference>
<sequence>MGNVLINGRSAVHAGSGGVVTTVDVCRTPSGKGTDDIPYTNVAQSADAGGTASSVKINGHPVCVRNSVFSKSMGDEAGRKGGIVSGTTQGQAEFVTASPNVFIEGVPAVRMGDMMVSNNRNTPPEPLQQPGGTPPPDLAAGDPQAQEPDEGPDHHGLEIKGGNLPGLRGSVTLVQQGDE</sequence>
<organism evidence="2 3">
    <name type="scientific">Alkalilimnicola ehrlichii</name>
    <dbReference type="NCBI Taxonomy" id="351052"/>
    <lineage>
        <taxon>Bacteria</taxon>
        <taxon>Pseudomonadati</taxon>
        <taxon>Pseudomonadota</taxon>
        <taxon>Gammaproteobacteria</taxon>
        <taxon>Chromatiales</taxon>
        <taxon>Ectothiorhodospiraceae</taxon>
        <taxon>Alkalilimnicola</taxon>
    </lineage>
</organism>
<evidence type="ECO:0000313" key="2">
    <source>
        <dbReference type="EMBL" id="RFA35396.1"/>
    </source>
</evidence>
<comment type="caution">
    <text evidence="2">The sequence shown here is derived from an EMBL/GenBank/DDBJ whole genome shotgun (WGS) entry which is preliminary data.</text>
</comment>
<dbReference type="RefSeq" id="WP_116303117.1">
    <property type="nucleotide sequence ID" value="NZ_NFZV01000017.1"/>
</dbReference>
<evidence type="ECO:0000256" key="1">
    <source>
        <dbReference type="SAM" id="MobiDB-lite"/>
    </source>
</evidence>
<accession>A0A3E0WTU5</accession>
<dbReference type="Pfam" id="PF13665">
    <property type="entry name" value="Tox-PAAR-like"/>
    <property type="match status" value="1"/>
</dbReference>
<evidence type="ECO:0000313" key="3">
    <source>
        <dbReference type="Proteomes" id="UP000256763"/>
    </source>
</evidence>
<reference evidence="3" key="1">
    <citation type="submission" date="2017-05" db="EMBL/GenBank/DDBJ databases">
        <authorList>
            <person name="Sharma S."/>
            <person name="Sidhu C."/>
            <person name="Pinnaka A.K."/>
        </authorList>
    </citation>
    <scope>NUCLEOTIDE SEQUENCE [LARGE SCALE GENOMIC DNA]</scope>
    <source>
        <strain evidence="3">AK93</strain>
    </source>
</reference>
<dbReference type="OrthoDB" id="5789401at2"/>